<dbReference type="GO" id="GO:0016567">
    <property type="term" value="P:protein ubiquitination"/>
    <property type="evidence" value="ECO:0007669"/>
    <property type="project" value="TreeGrafter"/>
</dbReference>
<dbReference type="InterPro" id="IPR017921">
    <property type="entry name" value="Znf_CTCHY"/>
</dbReference>
<protein>
    <submittedName>
        <fullName evidence="8">Zf-CHY domain-containing protein/zf-RING_2 domain-containing protein</fullName>
    </submittedName>
</protein>
<dbReference type="InterPro" id="IPR037274">
    <property type="entry name" value="Znf_CHY_sf"/>
</dbReference>
<sequence>MEDGSESVELIKNNVSLVEKGSGHYGCSHYLRRCKIIAPCCGEIFDCRHCHNEAKDSLETDLIDRHEIPRHEVTKVICSLCNTEQDVHQYCINCGVCMGKYFCAKCKLFDDEVSKNQYHCDDCGICRTGGKENYFHCKKCDCCYSVLMKDNHACVERAMHHNCPVCFEFLFDTLKDITVLHCGHTLHLDCLRNLTLHYRYTCPVCSKSICDMSNLWKKIDEEIASTPMPSTFLNKMVCRFYATIVGQTPMSSSTLLRTNAKVATPTILGRYKVVILLHAHLRWLLRWLDDYCWHNGL</sequence>
<dbReference type="Gene3D" id="3.30.40.10">
    <property type="entry name" value="Zinc/RING finger domain, C3HC4 (zinc finger)"/>
    <property type="match status" value="1"/>
</dbReference>
<dbReference type="GO" id="GO:0006511">
    <property type="term" value="P:ubiquitin-dependent protein catabolic process"/>
    <property type="evidence" value="ECO:0007669"/>
    <property type="project" value="TreeGrafter"/>
</dbReference>
<feature type="domain" description="CHY-type" evidence="6">
    <location>
        <begin position="20"/>
        <end position="96"/>
    </location>
</feature>
<dbReference type="InterPro" id="IPR001841">
    <property type="entry name" value="Znf_RING"/>
</dbReference>
<name>A0A1Q3C023_CEPFO</name>
<dbReference type="GO" id="GO:0005634">
    <property type="term" value="C:nucleus"/>
    <property type="evidence" value="ECO:0007669"/>
    <property type="project" value="TreeGrafter"/>
</dbReference>
<dbReference type="Proteomes" id="UP000187406">
    <property type="component" value="Unassembled WGS sequence"/>
</dbReference>
<keyword evidence="1" id="KW-0479">Metal-binding</keyword>
<evidence type="ECO:0000256" key="4">
    <source>
        <dbReference type="PROSITE-ProRule" id="PRU00601"/>
    </source>
</evidence>
<comment type="caution">
    <text evidence="8">The sequence shown here is derived from an EMBL/GenBank/DDBJ whole genome shotgun (WGS) entry which is preliminary data.</text>
</comment>
<proteinExistence type="predicted"/>
<keyword evidence="3" id="KW-0862">Zinc</keyword>
<evidence type="ECO:0000256" key="3">
    <source>
        <dbReference type="ARBA" id="ARBA00022833"/>
    </source>
</evidence>
<evidence type="ECO:0000259" key="6">
    <source>
        <dbReference type="PROSITE" id="PS51266"/>
    </source>
</evidence>
<feature type="domain" description="RING-type" evidence="5">
    <location>
        <begin position="163"/>
        <end position="206"/>
    </location>
</feature>
<dbReference type="SUPFAM" id="SSF161245">
    <property type="entry name" value="Zinc hairpin stack"/>
    <property type="match status" value="1"/>
</dbReference>
<dbReference type="InterPro" id="IPR027370">
    <property type="entry name" value="Znf-RING_euk"/>
</dbReference>
<dbReference type="InterPro" id="IPR008913">
    <property type="entry name" value="Znf_CHY"/>
</dbReference>
<dbReference type="EMBL" id="BDDD01001109">
    <property type="protein sequence ID" value="GAV73448.1"/>
    <property type="molecule type" value="Genomic_DNA"/>
</dbReference>
<dbReference type="SMART" id="SM00184">
    <property type="entry name" value="RING"/>
    <property type="match status" value="1"/>
</dbReference>
<dbReference type="GO" id="GO:0008270">
    <property type="term" value="F:zinc ion binding"/>
    <property type="evidence" value="ECO:0007669"/>
    <property type="project" value="UniProtKB-KW"/>
</dbReference>
<dbReference type="AlphaFoldDB" id="A0A1Q3C023"/>
<evidence type="ECO:0000259" key="7">
    <source>
        <dbReference type="PROSITE" id="PS51270"/>
    </source>
</evidence>
<dbReference type="PROSITE" id="PS51270">
    <property type="entry name" value="ZF_CTCHY"/>
    <property type="match status" value="1"/>
</dbReference>
<dbReference type="GO" id="GO:0061630">
    <property type="term" value="F:ubiquitin protein ligase activity"/>
    <property type="evidence" value="ECO:0007669"/>
    <property type="project" value="TreeGrafter"/>
</dbReference>
<evidence type="ECO:0000256" key="1">
    <source>
        <dbReference type="ARBA" id="ARBA00022723"/>
    </source>
</evidence>
<gene>
    <name evidence="8" type="ORF">CFOL_v3_16934</name>
</gene>
<dbReference type="InterPro" id="IPR037275">
    <property type="entry name" value="Znf_CTCHY_sf"/>
</dbReference>
<evidence type="ECO:0000256" key="2">
    <source>
        <dbReference type="ARBA" id="ARBA00022771"/>
    </source>
</evidence>
<dbReference type="SUPFAM" id="SSF57850">
    <property type="entry name" value="RING/U-box"/>
    <property type="match status" value="1"/>
</dbReference>
<dbReference type="PANTHER" id="PTHR21319:SF58">
    <property type="entry name" value="E3 UBIQUITIN-PROTEIN LIGASE RZFP34"/>
    <property type="match status" value="1"/>
</dbReference>
<evidence type="ECO:0000313" key="9">
    <source>
        <dbReference type="Proteomes" id="UP000187406"/>
    </source>
</evidence>
<keyword evidence="2 4" id="KW-0863">Zinc-finger</keyword>
<dbReference type="InterPro" id="IPR013083">
    <property type="entry name" value="Znf_RING/FYVE/PHD"/>
</dbReference>
<dbReference type="InParanoid" id="A0A1Q3C023"/>
<evidence type="ECO:0000259" key="5">
    <source>
        <dbReference type="PROSITE" id="PS50089"/>
    </source>
</evidence>
<dbReference type="STRING" id="3775.A0A1Q3C023"/>
<dbReference type="PANTHER" id="PTHR21319">
    <property type="entry name" value="RING FINGER AND CHY ZINC FINGER DOMAIN-CONTAINING PROTEIN 1"/>
    <property type="match status" value="1"/>
</dbReference>
<organism evidence="8 9">
    <name type="scientific">Cephalotus follicularis</name>
    <name type="common">Albany pitcher plant</name>
    <dbReference type="NCBI Taxonomy" id="3775"/>
    <lineage>
        <taxon>Eukaryota</taxon>
        <taxon>Viridiplantae</taxon>
        <taxon>Streptophyta</taxon>
        <taxon>Embryophyta</taxon>
        <taxon>Tracheophyta</taxon>
        <taxon>Spermatophyta</taxon>
        <taxon>Magnoliopsida</taxon>
        <taxon>eudicotyledons</taxon>
        <taxon>Gunneridae</taxon>
        <taxon>Pentapetalae</taxon>
        <taxon>rosids</taxon>
        <taxon>fabids</taxon>
        <taxon>Oxalidales</taxon>
        <taxon>Cephalotaceae</taxon>
        <taxon>Cephalotus</taxon>
    </lineage>
</organism>
<evidence type="ECO:0000313" key="8">
    <source>
        <dbReference type="EMBL" id="GAV73448.1"/>
    </source>
</evidence>
<dbReference type="Pfam" id="PF05495">
    <property type="entry name" value="zf-CHY"/>
    <property type="match status" value="1"/>
</dbReference>
<dbReference type="PROSITE" id="PS50089">
    <property type="entry name" value="ZF_RING_2"/>
    <property type="match status" value="1"/>
</dbReference>
<dbReference type="SUPFAM" id="SSF161219">
    <property type="entry name" value="CHY zinc finger-like"/>
    <property type="match status" value="1"/>
</dbReference>
<dbReference type="PROSITE" id="PS51266">
    <property type="entry name" value="ZF_CHY"/>
    <property type="match status" value="1"/>
</dbReference>
<keyword evidence="9" id="KW-1185">Reference proteome</keyword>
<dbReference type="OrthoDB" id="411372at2759"/>
<dbReference type="Pfam" id="PF13445">
    <property type="entry name" value="zf-RING_UBOX"/>
    <property type="match status" value="1"/>
</dbReference>
<feature type="domain" description="CTCHY-type" evidence="7">
    <location>
        <begin position="98"/>
        <end position="162"/>
    </location>
</feature>
<accession>A0A1Q3C023</accession>
<reference evidence="9" key="1">
    <citation type="submission" date="2016-04" db="EMBL/GenBank/DDBJ databases">
        <title>Cephalotus genome sequencing.</title>
        <authorList>
            <person name="Fukushima K."/>
            <person name="Hasebe M."/>
            <person name="Fang X."/>
        </authorList>
    </citation>
    <scope>NUCLEOTIDE SEQUENCE [LARGE SCALE GENOMIC DNA]</scope>
    <source>
        <strain evidence="9">cv. St1</strain>
    </source>
</reference>